<evidence type="ECO:0000313" key="1">
    <source>
        <dbReference type="EMBL" id="EAL67815.1"/>
    </source>
</evidence>
<dbReference type="HOGENOM" id="CLU_1931473_0_0_1"/>
<dbReference type="EMBL" id="AAFI02000030">
    <property type="protein sequence ID" value="EAL67815.1"/>
    <property type="molecule type" value="Genomic_DNA"/>
</dbReference>
<dbReference type="AlphaFoldDB" id="Q54WX9"/>
<protein>
    <submittedName>
        <fullName evidence="1">Uncharacterized protein</fullName>
    </submittedName>
</protein>
<sequence>MNNTIKSIKIFNVEDLNGKKTELVWVNGQLVESSSKSTLLKLISDKKRFSNSQSYEEILSKSKIIFKEYVKKMTDNGKIKLKNFKYENCNCQICLNEPPIIIKDKDPPKSASTWIDYIRMYDFFKINKTIF</sequence>
<name>Q54WX9_DICDI</name>
<dbReference type="dictyBase" id="DDB_G0279335"/>
<dbReference type="Proteomes" id="UP000002195">
    <property type="component" value="Unassembled WGS sequence"/>
</dbReference>
<reference evidence="1 2" key="1">
    <citation type="journal article" date="2005" name="Nature">
        <title>The genome of the social amoeba Dictyostelium discoideum.</title>
        <authorList>
            <consortium name="The Dictyostelium discoideum Sequencing Consortium"/>
            <person name="Eichinger L."/>
            <person name="Pachebat J.A."/>
            <person name="Glockner G."/>
            <person name="Rajandream M.A."/>
            <person name="Sucgang R."/>
            <person name="Berriman M."/>
            <person name="Song J."/>
            <person name="Olsen R."/>
            <person name="Szafranski K."/>
            <person name="Xu Q."/>
            <person name="Tunggal B."/>
            <person name="Kummerfeld S."/>
            <person name="Madera M."/>
            <person name="Konfortov B.A."/>
            <person name="Rivero F."/>
            <person name="Bankier A.T."/>
            <person name="Lehmann R."/>
            <person name="Hamlin N."/>
            <person name="Davies R."/>
            <person name="Gaudet P."/>
            <person name="Fey P."/>
            <person name="Pilcher K."/>
            <person name="Chen G."/>
            <person name="Saunders D."/>
            <person name="Sodergren E."/>
            <person name="Davis P."/>
            <person name="Kerhornou A."/>
            <person name="Nie X."/>
            <person name="Hall N."/>
            <person name="Anjard C."/>
            <person name="Hemphill L."/>
            <person name="Bason N."/>
            <person name="Farbrother P."/>
            <person name="Desany B."/>
            <person name="Just E."/>
            <person name="Morio T."/>
            <person name="Rost R."/>
            <person name="Churcher C."/>
            <person name="Cooper J."/>
            <person name="Haydock S."/>
            <person name="van Driessche N."/>
            <person name="Cronin A."/>
            <person name="Goodhead I."/>
            <person name="Muzny D."/>
            <person name="Mourier T."/>
            <person name="Pain A."/>
            <person name="Lu M."/>
            <person name="Harper D."/>
            <person name="Lindsay R."/>
            <person name="Hauser H."/>
            <person name="James K."/>
            <person name="Quiles M."/>
            <person name="Madan Babu M."/>
            <person name="Saito T."/>
            <person name="Buchrieser C."/>
            <person name="Wardroper A."/>
            <person name="Felder M."/>
            <person name="Thangavelu M."/>
            <person name="Johnson D."/>
            <person name="Knights A."/>
            <person name="Loulseged H."/>
            <person name="Mungall K."/>
            <person name="Oliver K."/>
            <person name="Price C."/>
            <person name="Quail M.A."/>
            <person name="Urushihara H."/>
            <person name="Hernandez J."/>
            <person name="Rabbinowitsch E."/>
            <person name="Steffen D."/>
            <person name="Sanders M."/>
            <person name="Ma J."/>
            <person name="Kohara Y."/>
            <person name="Sharp S."/>
            <person name="Simmonds M."/>
            <person name="Spiegler S."/>
            <person name="Tivey A."/>
            <person name="Sugano S."/>
            <person name="White B."/>
            <person name="Walker D."/>
            <person name="Woodward J."/>
            <person name="Winckler T."/>
            <person name="Tanaka Y."/>
            <person name="Shaulsky G."/>
            <person name="Schleicher M."/>
            <person name="Weinstock G."/>
            <person name="Rosenthal A."/>
            <person name="Cox E.C."/>
            <person name="Chisholm R.L."/>
            <person name="Gibbs R."/>
            <person name="Loomis W.F."/>
            <person name="Platzer M."/>
            <person name="Kay R.R."/>
            <person name="Williams J."/>
            <person name="Dear P.H."/>
            <person name="Noegel A.A."/>
            <person name="Barrell B."/>
            <person name="Kuspa A."/>
        </authorList>
    </citation>
    <scope>NUCLEOTIDE SEQUENCE [LARGE SCALE GENOMIC DNA]</scope>
    <source>
        <strain evidence="1 2">AX4</strain>
    </source>
</reference>
<dbReference type="RefSeq" id="XP_641798.1">
    <property type="nucleotide sequence ID" value="XM_636706.1"/>
</dbReference>
<keyword evidence="2" id="KW-1185">Reference proteome</keyword>
<dbReference type="PaxDb" id="44689-DDB0205725"/>
<dbReference type="KEGG" id="ddi:DDB_G0279333"/>
<proteinExistence type="predicted"/>
<dbReference type="GeneID" id="8621995"/>
<comment type="caution">
    <text evidence="1">The sequence shown here is derived from an EMBL/GenBank/DDBJ whole genome shotgun (WGS) entry which is preliminary data.</text>
</comment>
<dbReference type="InParanoid" id="Q54WX9"/>
<accession>Q54WX9</accession>
<dbReference type="VEuPathDB" id="AmoebaDB:DDB_G0279333"/>
<evidence type="ECO:0000313" key="2">
    <source>
        <dbReference type="Proteomes" id="UP000002195"/>
    </source>
</evidence>
<organism evidence="1 2">
    <name type="scientific">Dictyostelium discoideum</name>
    <name type="common">Social amoeba</name>
    <dbReference type="NCBI Taxonomy" id="44689"/>
    <lineage>
        <taxon>Eukaryota</taxon>
        <taxon>Amoebozoa</taxon>
        <taxon>Evosea</taxon>
        <taxon>Eumycetozoa</taxon>
        <taxon>Dictyostelia</taxon>
        <taxon>Dictyosteliales</taxon>
        <taxon>Dictyosteliaceae</taxon>
        <taxon>Dictyostelium</taxon>
    </lineage>
</organism>
<gene>
    <name evidence="1" type="ORF">DDB_G0279333</name>
</gene>